<dbReference type="CDD" id="cd17678">
    <property type="entry name" value="RUN2_DENND5"/>
    <property type="match status" value="1"/>
</dbReference>
<dbReference type="PROSITE" id="PS50211">
    <property type="entry name" value="DENN"/>
    <property type="match status" value="1"/>
</dbReference>
<sequence>MMQTGPAGNRFADYFVVSGLDVESGLEPDQLSGDNLHCPPLGRPYKCKVLAHYPEQVPWNPLNNVTFYVLGDNLHCPPLGRPYKCKVLAHYPEQVPWNPFDQAAVGMLCHPKGLSFRTQKQSRESQFHSFIITREDGSRTYGAAYTFYEKVSNTQICAAMKTLHAMHYAELSNNQSHTLYSHLGPVYQRSPEPNRRKPPTKEDNDIYDHTDTLFATKSICLLCQLPLIQPCRKFLKSIYKAVCVDQGEFSLESYIYNILYEVPCPPPGRSLKFYTPGNRAIICQRPGLNELPLFDFSLKDLFVKLGVENVLQLITSALLEHQILIYSKDYQQLMMVAESISVLLFPFNWQHVYVPILPASMLHFLDAPVPFIMGLHSSSDHSELELPSQANMCFVDIDNSIVEFPEDLPQFPHKGDLMGELRVVLQRYQIPPEPSHNSLDQSSGDSNDDCFNLSNSGSKDSLGYSKKDSGCFENDSGMSSNEESASSSVSSIPNKMDILQQSEALARIAAIAKKTGVMSSSLEEITSKLTGSTHNSPKTQKREKNVEKEQKEMPEQSCLSEHELRDLLFNSEIREVFLNRFLHLFSMYEHFVIQPSQDMESWLNNREIMQNFDKAAFLGDQPDTYLPFLSPFIETQMFACLIDSKILAQWEEPDYSLRVFDNRLRAFKERFGENRSPTYEKCFTFRESESIIQKRASVVDHEALPPHSLEGLEGKKHKREEFPVFPILNSRVLNRGPEPARSSKRRENAKWRRKDRIYQHSEHIQLNSDQREKYIQEARSKSSVRQPKLSDISPSAIAQTNWKFVETLLKECKVKTKRMLVEKMGQEAVDLGHGEVTLTGVEENTLIASLCDLLERIWSHGLQSKQGKSALWSHLQSFQEVEQCEDSSKPIDPNFLTPDISSLAIDTESPKQTRHRRTGSAGGLNVPTLTPLPQSVSVDMKKIQKMPEIKTHVGYARAWVRLALERKMLSRYIKELLSDNELLRALYKRYAFLRCEDEREQFLYHLLSLNAVDYFCFTNTYTKAVIPYKMLIFPARKLGGSSTSANVWFSIAGQLGETRPIQLGKNALEMEFEHKNLGVLSTLRIGHDNSGMSPRWCIEHILVRNEITGHTFKFPCGRWLGRGVDDGSIERLLVGELVPHTMDNEELVMNCRTPPRNKSPSTPRRSSESRMGVPQIQEMLGEAVNNIVKYYYKPEKERGSLTYLLCGDYGLVFCMESVFQYGFRSSRLFRSKIYVWDYIEKVQQYFEQVLSDREGHRGNLSERALCAMRTFIHVTQKVNSSSQDIGKDGKFQLLICVGARDHLLSHWVKALADNPVTQAMYEERSFLREQSLVIFLIQILNSLRDFTITLETSLTKGLDV</sequence>
<evidence type="ECO:0000256" key="5">
    <source>
        <dbReference type="PROSITE-ProRule" id="PRU00152"/>
    </source>
</evidence>
<name>A0A8S4PX44_OWEFU</name>
<evidence type="ECO:0000313" key="10">
    <source>
        <dbReference type="EMBL" id="CAH1798436.1"/>
    </source>
</evidence>
<dbReference type="InterPro" id="IPR001194">
    <property type="entry name" value="cDENN_dom"/>
</dbReference>
<dbReference type="CDD" id="cd01757">
    <property type="entry name" value="PLAT_RAB6IP1"/>
    <property type="match status" value="1"/>
</dbReference>
<dbReference type="OrthoDB" id="6019893at2759"/>
<dbReference type="PANTHER" id="PTHR46070">
    <property type="entry name" value="PINSTRIPE, ISOFORM A"/>
    <property type="match status" value="1"/>
</dbReference>
<evidence type="ECO:0000313" key="11">
    <source>
        <dbReference type="Proteomes" id="UP000749559"/>
    </source>
</evidence>
<dbReference type="FunFam" id="1.20.58.900:FF:000007">
    <property type="entry name" value="DENN domain-containing protein 5B"/>
    <property type="match status" value="1"/>
</dbReference>
<comment type="subcellular location">
    <subcellularLocation>
        <location evidence="1">Membrane</location>
    </subcellularLocation>
</comment>
<organism evidence="10 11">
    <name type="scientific">Owenia fusiformis</name>
    <name type="common">Polychaete worm</name>
    <dbReference type="NCBI Taxonomy" id="6347"/>
    <lineage>
        <taxon>Eukaryota</taxon>
        <taxon>Metazoa</taxon>
        <taxon>Spiralia</taxon>
        <taxon>Lophotrochozoa</taxon>
        <taxon>Annelida</taxon>
        <taxon>Polychaeta</taxon>
        <taxon>Sedentaria</taxon>
        <taxon>Canalipalpata</taxon>
        <taxon>Sabellida</taxon>
        <taxon>Oweniida</taxon>
        <taxon>Oweniidae</taxon>
        <taxon>Owenia</taxon>
    </lineage>
</organism>
<gene>
    <name evidence="10" type="ORF">OFUS_LOCUS22584</name>
</gene>
<dbReference type="InterPro" id="IPR037213">
    <property type="entry name" value="Run_dom_sf"/>
</dbReference>
<dbReference type="Pfam" id="PF02141">
    <property type="entry name" value="DENN"/>
    <property type="match status" value="1"/>
</dbReference>
<feature type="domain" description="RUN" evidence="9">
    <location>
        <begin position="1202"/>
        <end position="1353"/>
    </location>
</feature>
<dbReference type="GO" id="GO:0031267">
    <property type="term" value="F:small GTPase binding"/>
    <property type="evidence" value="ECO:0007669"/>
    <property type="project" value="InterPro"/>
</dbReference>
<dbReference type="SMART" id="SM00799">
    <property type="entry name" value="DENN"/>
    <property type="match status" value="1"/>
</dbReference>
<dbReference type="InterPro" id="IPR047278">
    <property type="entry name" value="DEN5A/B"/>
</dbReference>
<feature type="region of interest" description="Disordered" evidence="6">
    <location>
        <begin position="185"/>
        <end position="204"/>
    </location>
</feature>
<dbReference type="Gene3D" id="1.20.58.900">
    <property type="match status" value="3"/>
</dbReference>
<feature type="region of interest" description="Disordered" evidence="6">
    <location>
        <begin position="1150"/>
        <end position="1172"/>
    </location>
</feature>
<feature type="compositionally biased region" description="Basic and acidic residues" evidence="6">
    <location>
        <begin position="192"/>
        <end position="204"/>
    </location>
</feature>
<dbReference type="PROSITE" id="PS50826">
    <property type="entry name" value="RUN"/>
    <property type="match status" value="2"/>
</dbReference>
<dbReference type="Gene3D" id="2.60.60.20">
    <property type="entry name" value="PLAT/LH2 domain"/>
    <property type="match status" value="1"/>
</dbReference>
<dbReference type="GO" id="GO:0005085">
    <property type="term" value="F:guanyl-nucleotide exchange factor activity"/>
    <property type="evidence" value="ECO:0007669"/>
    <property type="project" value="InterPro"/>
</dbReference>
<dbReference type="InterPro" id="IPR005113">
    <property type="entry name" value="uDENN_dom"/>
</dbReference>
<evidence type="ECO:0000256" key="2">
    <source>
        <dbReference type="ARBA" id="ARBA00006664"/>
    </source>
</evidence>
<dbReference type="SMART" id="SM00801">
    <property type="entry name" value="dDENN"/>
    <property type="match status" value="1"/>
</dbReference>
<feature type="domain" description="PLAT" evidence="7">
    <location>
        <begin position="1026"/>
        <end position="1134"/>
    </location>
</feature>
<evidence type="ECO:0008006" key="12">
    <source>
        <dbReference type="Google" id="ProtNLM"/>
    </source>
</evidence>
<feature type="region of interest" description="Disordered" evidence="6">
    <location>
        <begin position="432"/>
        <end position="465"/>
    </location>
</feature>
<proteinExistence type="inferred from homology"/>
<dbReference type="Pfam" id="PF01477">
    <property type="entry name" value="PLAT"/>
    <property type="match status" value="1"/>
</dbReference>
<dbReference type="PANTHER" id="PTHR46070:SF1">
    <property type="entry name" value="PINSTRIPE, ISOFORM A"/>
    <property type="match status" value="1"/>
</dbReference>
<dbReference type="SUPFAM" id="SSF49723">
    <property type="entry name" value="Lipase/lipooxygenase domain (PLAT/LH2 domain)"/>
    <property type="match status" value="1"/>
</dbReference>
<dbReference type="GO" id="GO:0016020">
    <property type="term" value="C:membrane"/>
    <property type="evidence" value="ECO:0007669"/>
    <property type="project" value="UniProtKB-SubCell"/>
</dbReference>
<evidence type="ECO:0000256" key="1">
    <source>
        <dbReference type="ARBA" id="ARBA00004370"/>
    </source>
</evidence>
<comment type="similarity">
    <text evidence="2">Belongs to the RAB6IP1 family.</text>
</comment>
<keyword evidence="4" id="KW-0472">Membrane</keyword>
<comment type="caution">
    <text evidence="10">The sequence shown here is derived from an EMBL/GenBank/DDBJ whole genome shotgun (WGS) entry which is preliminary data.</text>
</comment>
<dbReference type="SMART" id="SM00800">
    <property type="entry name" value="uDENN"/>
    <property type="match status" value="1"/>
</dbReference>
<dbReference type="InterPro" id="IPR043153">
    <property type="entry name" value="DENN_C"/>
</dbReference>
<dbReference type="InterPro" id="IPR001024">
    <property type="entry name" value="PLAT/LH2_dom"/>
</dbReference>
<evidence type="ECO:0000259" key="7">
    <source>
        <dbReference type="PROSITE" id="PS50095"/>
    </source>
</evidence>
<feature type="compositionally biased region" description="Low complexity" evidence="6">
    <location>
        <begin position="476"/>
        <end position="491"/>
    </location>
</feature>
<keyword evidence="3" id="KW-0677">Repeat</keyword>
<dbReference type="EMBL" id="CAIIXF020000011">
    <property type="protein sequence ID" value="CAH1798436.1"/>
    <property type="molecule type" value="Genomic_DNA"/>
</dbReference>
<feature type="compositionally biased region" description="Basic and acidic residues" evidence="6">
    <location>
        <begin position="540"/>
        <end position="557"/>
    </location>
</feature>
<dbReference type="CDD" id="cd17677">
    <property type="entry name" value="RUN1_DENND5"/>
    <property type="match status" value="1"/>
</dbReference>
<keyword evidence="11" id="KW-1185">Reference proteome</keyword>
<evidence type="ECO:0000256" key="6">
    <source>
        <dbReference type="SAM" id="MobiDB-lite"/>
    </source>
</evidence>
<dbReference type="InterPro" id="IPR047277">
    <property type="entry name" value="PLAT_RAB6IP1"/>
</dbReference>
<dbReference type="Pfam" id="PF03455">
    <property type="entry name" value="dDENN"/>
    <property type="match status" value="1"/>
</dbReference>
<evidence type="ECO:0000259" key="9">
    <source>
        <dbReference type="PROSITE" id="PS50826"/>
    </source>
</evidence>
<reference evidence="10" key="1">
    <citation type="submission" date="2022-03" db="EMBL/GenBank/DDBJ databases">
        <authorList>
            <person name="Martin C."/>
        </authorList>
    </citation>
    <scope>NUCLEOTIDE SEQUENCE</scope>
</reference>
<dbReference type="Gene3D" id="3.30.450.200">
    <property type="match status" value="1"/>
</dbReference>
<feature type="domain" description="RUN" evidence="9">
    <location>
        <begin position="841"/>
        <end position="1022"/>
    </location>
</feature>
<dbReference type="Proteomes" id="UP000749559">
    <property type="component" value="Unassembled WGS sequence"/>
</dbReference>
<comment type="caution">
    <text evidence="5">Lacks conserved residue(s) required for the propagation of feature annotation.</text>
</comment>
<dbReference type="Pfam" id="PF03456">
    <property type="entry name" value="uDENN"/>
    <property type="match status" value="1"/>
</dbReference>
<feature type="region of interest" description="Disordered" evidence="6">
    <location>
        <begin position="735"/>
        <end position="754"/>
    </location>
</feature>
<dbReference type="InterPro" id="IPR036392">
    <property type="entry name" value="PLAT/LH2_dom_sf"/>
</dbReference>
<feature type="region of interest" description="Disordered" evidence="6">
    <location>
        <begin position="473"/>
        <end position="492"/>
    </location>
</feature>
<feature type="domain" description="UDENN" evidence="8">
    <location>
        <begin position="67"/>
        <end position="652"/>
    </location>
</feature>
<dbReference type="InterPro" id="IPR004012">
    <property type="entry name" value="Run_dom"/>
</dbReference>
<evidence type="ECO:0000259" key="8">
    <source>
        <dbReference type="PROSITE" id="PS50211"/>
    </source>
</evidence>
<dbReference type="Pfam" id="PF02759">
    <property type="entry name" value="RUN"/>
    <property type="match status" value="2"/>
</dbReference>
<dbReference type="InterPro" id="IPR037516">
    <property type="entry name" value="Tripartite_DENN"/>
</dbReference>
<dbReference type="InterPro" id="IPR005112">
    <property type="entry name" value="dDENN_dom"/>
</dbReference>
<dbReference type="Gene3D" id="3.40.50.11500">
    <property type="match status" value="1"/>
</dbReference>
<accession>A0A8S4PX44</accession>
<dbReference type="SMART" id="SM00593">
    <property type="entry name" value="RUN"/>
    <property type="match status" value="2"/>
</dbReference>
<feature type="region of interest" description="Disordered" evidence="6">
    <location>
        <begin position="528"/>
        <end position="557"/>
    </location>
</feature>
<feature type="compositionally biased region" description="Polar residues" evidence="6">
    <location>
        <begin position="435"/>
        <end position="445"/>
    </location>
</feature>
<feature type="compositionally biased region" description="Polar residues" evidence="6">
    <location>
        <begin position="528"/>
        <end position="538"/>
    </location>
</feature>
<evidence type="ECO:0000256" key="3">
    <source>
        <dbReference type="ARBA" id="ARBA00022737"/>
    </source>
</evidence>
<protein>
    <recommendedName>
        <fullName evidence="12">DENN domain-containing protein 5A</fullName>
    </recommendedName>
</protein>
<dbReference type="PROSITE" id="PS50095">
    <property type="entry name" value="PLAT"/>
    <property type="match status" value="1"/>
</dbReference>
<dbReference type="SUPFAM" id="SSF140741">
    <property type="entry name" value="RUN domain-like"/>
    <property type="match status" value="2"/>
</dbReference>
<feature type="compositionally biased region" description="Basic and acidic residues" evidence="6">
    <location>
        <begin position="745"/>
        <end position="754"/>
    </location>
</feature>
<evidence type="ECO:0000256" key="4">
    <source>
        <dbReference type="ARBA" id="ARBA00023136"/>
    </source>
</evidence>